<keyword evidence="5" id="KW-0479">Metal-binding</keyword>
<evidence type="ECO:0000313" key="13">
    <source>
        <dbReference type="Proteomes" id="UP000245283"/>
    </source>
</evidence>
<keyword evidence="13" id="KW-1185">Reference proteome</keyword>
<comment type="similarity">
    <text evidence="2">Belongs to the cytochrome c-552 family.</text>
</comment>
<accession>A0A2V1K7X0</accession>
<dbReference type="Gene3D" id="1.10.1130.10">
    <property type="entry name" value="Flavocytochrome C3, Chain A"/>
    <property type="match status" value="1"/>
</dbReference>
<keyword evidence="4" id="KW-0349">Heme</keyword>
<dbReference type="Gene3D" id="1.20.140.10">
    <property type="entry name" value="Butyryl-CoA Dehydrogenase, subunit A, domain 3"/>
    <property type="match status" value="1"/>
</dbReference>
<comment type="catalytic activity">
    <reaction evidence="10">
        <text>6 Fe(III)-[cytochrome c] + NH4(+) + 2 H2O = 6 Fe(II)-[cytochrome c] + nitrite + 8 H(+)</text>
        <dbReference type="Rhea" id="RHEA:13089"/>
        <dbReference type="Rhea" id="RHEA-COMP:10350"/>
        <dbReference type="Rhea" id="RHEA-COMP:14399"/>
        <dbReference type="ChEBI" id="CHEBI:15377"/>
        <dbReference type="ChEBI" id="CHEBI:15378"/>
        <dbReference type="ChEBI" id="CHEBI:16301"/>
        <dbReference type="ChEBI" id="CHEBI:28938"/>
        <dbReference type="ChEBI" id="CHEBI:29033"/>
        <dbReference type="ChEBI" id="CHEBI:29034"/>
        <dbReference type="EC" id="1.7.2.2"/>
    </reaction>
</comment>
<evidence type="ECO:0000256" key="8">
    <source>
        <dbReference type="ARBA" id="ARBA00023002"/>
    </source>
</evidence>
<dbReference type="OrthoDB" id="9780421at2"/>
<dbReference type="PANTHER" id="PTHR30633:SF0">
    <property type="entry name" value="CYTOCHROME C-552"/>
    <property type="match status" value="1"/>
</dbReference>
<comment type="caution">
    <text evidence="12">The sequence shown here is derived from an EMBL/GenBank/DDBJ whole genome shotgun (WGS) entry which is preliminary data.</text>
</comment>
<evidence type="ECO:0000256" key="7">
    <source>
        <dbReference type="ARBA" id="ARBA00022837"/>
    </source>
</evidence>
<keyword evidence="11" id="KW-0472">Membrane</keyword>
<dbReference type="SUPFAM" id="SSF48695">
    <property type="entry name" value="Multiheme cytochromes"/>
    <property type="match status" value="1"/>
</dbReference>
<keyword evidence="9" id="KW-0408">Iron</keyword>
<dbReference type="InterPro" id="IPR036280">
    <property type="entry name" value="Multihaem_cyt_sf"/>
</dbReference>
<name>A0A2V1K7X0_9ACTO</name>
<organism evidence="12 13">
    <name type="scientific">Ancrocorticia populi</name>
    <dbReference type="NCBI Taxonomy" id="2175228"/>
    <lineage>
        <taxon>Bacteria</taxon>
        <taxon>Bacillati</taxon>
        <taxon>Actinomycetota</taxon>
        <taxon>Actinomycetes</taxon>
        <taxon>Actinomycetales</taxon>
        <taxon>Actinomycetaceae</taxon>
        <taxon>Ancrocorticia</taxon>
    </lineage>
</organism>
<dbReference type="Pfam" id="PF02335">
    <property type="entry name" value="Cytochrom_C552"/>
    <property type="match status" value="1"/>
</dbReference>
<dbReference type="GO" id="GO:0030288">
    <property type="term" value="C:outer membrane-bounded periplasmic space"/>
    <property type="evidence" value="ECO:0007669"/>
    <property type="project" value="TreeGrafter"/>
</dbReference>
<protein>
    <recommendedName>
        <fullName evidence="3">nitrite reductase (cytochrome; ammonia-forming)</fullName>
        <ecNumber evidence="3">1.7.2.2</ecNumber>
    </recommendedName>
</protein>
<dbReference type="CDD" id="cd00548">
    <property type="entry name" value="NrfA-like"/>
    <property type="match status" value="1"/>
</dbReference>
<evidence type="ECO:0000256" key="4">
    <source>
        <dbReference type="ARBA" id="ARBA00022617"/>
    </source>
</evidence>
<dbReference type="InterPro" id="IPR003321">
    <property type="entry name" value="Cyt_c552"/>
</dbReference>
<keyword evidence="11" id="KW-1133">Transmembrane helix</keyword>
<dbReference type="GO" id="GO:0042279">
    <property type="term" value="F:nitrite reductase (cytochrome, ammonia-forming) activity"/>
    <property type="evidence" value="ECO:0007669"/>
    <property type="project" value="UniProtKB-EC"/>
</dbReference>
<dbReference type="EMBL" id="QETB01000001">
    <property type="protein sequence ID" value="PWF27556.1"/>
    <property type="molecule type" value="Genomic_DNA"/>
</dbReference>
<evidence type="ECO:0000256" key="5">
    <source>
        <dbReference type="ARBA" id="ARBA00022723"/>
    </source>
</evidence>
<proteinExistence type="inferred from homology"/>
<dbReference type="PIRSF" id="PIRSF000243">
    <property type="entry name" value="Cyt_c552"/>
    <property type="match status" value="1"/>
</dbReference>
<dbReference type="PANTHER" id="PTHR30633">
    <property type="entry name" value="CYTOCHROME C-552 RESPIRATORY NITRITE REDUCTASE"/>
    <property type="match status" value="1"/>
</dbReference>
<keyword evidence="6" id="KW-0732">Signal</keyword>
<keyword evidence="8" id="KW-0560">Oxidoreductase</keyword>
<feature type="transmembrane region" description="Helical" evidence="11">
    <location>
        <begin position="21"/>
        <end position="42"/>
    </location>
</feature>
<evidence type="ECO:0000256" key="3">
    <source>
        <dbReference type="ARBA" id="ARBA00011887"/>
    </source>
</evidence>
<dbReference type="AlphaFoldDB" id="A0A2V1K7X0"/>
<evidence type="ECO:0000256" key="11">
    <source>
        <dbReference type="SAM" id="Phobius"/>
    </source>
</evidence>
<evidence type="ECO:0000256" key="6">
    <source>
        <dbReference type="ARBA" id="ARBA00022729"/>
    </source>
</evidence>
<keyword evidence="11" id="KW-0812">Transmembrane</keyword>
<evidence type="ECO:0000256" key="10">
    <source>
        <dbReference type="ARBA" id="ARBA00049131"/>
    </source>
</evidence>
<comment type="subcellular location">
    <subcellularLocation>
        <location evidence="1">Cell envelope</location>
    </subcellularLocation>
</comment>
<sequence length="489" mass="54609">MTKEGTMSEEAIPKRRLYRRPWFLVLIALGAGIITFVIAMLLTDIFSKQQETTNSFTQVVDLDETTVDPAIWGQNFPVQYEAYKQTAEFTESEHGGTMVPHDVEGDPRTEVASSKLEEDPRLVTMWDGYAFAVDYRHARGHEYMTLDQQYTKRNTEFDQPGTCLNCHASMPAIYDELGDGDITAGFESLGSMSLDDALELADHPVSCIDCHDPETMALRITRPAFENGIAALKANEGVEDYDVNRDATHNEMRSYVCAQCHVEYYFAGDEKILTFPWDNGLAIDDIWEYYEDTGHTDFTHATTGADIVKAQHPEFDIWSQGVHAQNGVSCADCHMNYERNGASKVTNHQITTPMEDVNASCGTCHNNTGDGKLEERVAQIQDRFIQSRDIAFDALVALIDDIEAAQNDGDVSEEQIKLAQDYQNKSSFYIDYVYSENSYGFHAPDYTQTILADALDDARKGQLALKGVSAEDLEASDVTVSNSEAKNAD</sequence>
<evidence type="ECO:0000256" key="2">
    <source>
        <dbReference type="ARBA" id="ARBA00009288"/>
    </source>
</evidence>
<evidence type="ECO:0000256" key="9">
    <source>
        <dbReference type="ARBA" id="ARBA00023004"/>
    </source>
</evidence>
<evidence type="ECO:0000313" key="12">
    <source>
        <dbReference type="EMBL" id="PWF27556.1"/>
    </source>
</evidence>
<keyword evidence="7" id="KW-0106">Calcium</keyword>
<gene>
    <name evidence="12" type="ORF">DD236_04040</name>
</gene>
<dbReference type="EC" id="1.7.2.2" evidence="3"/>
<reference evidence="13" key="1">
    <citation type="submission" date="2018-05" db="EMBL/GenBank/DDBJ databases">
        <authorList>
            <person name="Li Y."/>
        </authorList>
    </citation>
    <scope>NUCLEOTIDE SEQUENCE [LARGE SCALE GENOMIC DNA]</scope>
    <source>
        <strain evidence="13">sk1b4</strain>
    </source>
</reference>
<evidence type="ECO:0000256" key="1">
    <source>
        <dbReference type="ARBA" id="ARBA00004196"/>
    </source>
</evidence>
<dbReference type="GO" id="GO:0046872">
    <property type="term" value="F:metal ion binding"/>
    <property type="evidence" value="ECO:0007669"/>
    <property type="project" value="UniProtKB-KW"/>
</dbReference>
<dbReference type="GO" id="GO:0020037">
    <property type="term" value="F:heme binding"/>
    <property type="evidence" value="ECO:0007669"/>
    <property type="project" value="TreeGrafter"/>
</dbReference>
<dbReference type="GO" id="GO:0019645">
    <property type="term" value="P:anaerobic electron transport chain"/>
    <property type="evidence" value="ECO:0007669"/>
    <property type="project" value="TreeGrafter"/>
</dbReference>
<dbReference type="Proteomes" id="UP000245283">
    <property type="component" value="Unassembled WGS sequence"/>
</dbReference>